<protein>
    <recommendedName>
        <fullName evidence="6">L-aspartate dehydrogenase</fullName>
        <ecNumber evidence="6">1.4.1.21</ecNumber>
    </recommendedName>
</protein>
<proteinExistence type="inferred from homology"/>
<dbReference type="GO" id="GO:0051287">
    <property type="term" value="F:NAD binding"/>
    <property type="evidence" value="ECO:0007669"/>
    <property type="project" value="UniProtKB-UniRule"/>
</dbReference>
<organism evidence="9 10">
    <name type="scientific">Fervidobacterium gondwanense DSM 13020</name>
    <dbReference type="NCBI Taxonomy" id="1121883"/>
    <lineage>
        <taxon>Bacteria</taxon>
        <taxon>Thermotogati</taxon>
        <taxon>Thermotogota</taxon>
        <taxon>Thermotogae</taxon>
        <taxon>Thermotogales</taxon>
        <taxon>Fervidobacteriaceae</taxon>
        <taxon>Fervidobacterium</taxon>
    </lineage>
</organism>
<dbReference type="EC" id="1.4.1.21" evidence="6"/>
<dbReference type="InterPro" id="IPR020626">
    <property type="entry name" value="Asp_DH_prok"/>
</dbReference>
<comment type="catalytic activity">
    <reaction evidence="6">
        <text>L-aspartate + NAD(+) + H2O = oxaloacetate + NH4(+) + NADH + H(+)</text>
        <dbReference type="Rhea" id="RHEA:11788"/>
        <dbReference type="ChEBI" id="CHEBI:15377"/>
        <dbReference type="ChEBI" id="CHEBI:15378"/>
        <dbReference type="ChEBI" id="CHEBI:16452"/>
        <dbReference type="ChEBI" id="CHEBI:28938"/>
        <dbReference type="ChEBI" id="CHEBI:29991"/>
        <dbReference type="ChEBI" id="CHEBI:57540"/>
        <dbReference type="ChEBI" id="CHEBI:57945"/>
        <dbReference type="EC" id="1.4.1.21"/>
    </reaction>
</comment>
<evidence type="ECO:0000313" key="9">
    <source>
        <dbReference type="EMBL" id="SHN61546.1"/>
    </source>
</evidence>
<dbReference type="Gene3D" id="3.40.50.720">
    <property type="entry name" value="NAD(P)-binding Rossmann-like Domain"/>
    <property type="match status" value="1"/>
</dbReference>
<dbReference type="GO" id="GO:0050661">
    <property type="term" value="F:NADP binding"/>
    <property type="evidence" value="ECO:0007669"/>
    <property type="project" value="UniProtKB-UniRule"/>
</dbReference>
<dbReference type="InterPro" id="IPR005106">
    <property type="entry name" value="Asp/hSer_DH_NAD-bd"/>
</dbReference>
<keyword evidence="3 6" id="KW-0521">NADP</keyword>
<comment type="function">
    <text evidence="6">Specifically catalyzes the NAD or NADP-dependent dehydrogenation of L-aspartate to iminoaspartate.</text>
</comment>
<sequence length="249" mass="27595">MMEKQKLNILFIGGGNIAGILKSELKDHIDLCWYYDLKKTDLDCQYLERFEIPRETDIVVECASVEAVKEFGIDILKSGKDFYIISSGAFADEEFRATFLAELKNSSSNVYIPSGAIGGIDIVRAVRNYVEKVVLTTKKPPKAFGIEEIQEPKTIFSGNAVEAIKKFPQNTNVSVTLSLALGSFEKVTVNVVADPNVNENIHEINIFSSVGNYTVIHKNKPSPNPKTSYLTPLSLAAAIKRNIEKFKIG</sequence>
<evidence type="ECO:0000256" key="4">
    <source>
        <dbReference type="ARBA" id="ARBA00023002"/>
    </source>
</evidence>
<feature type="binding site" evidence="6">
    <location>
        <position position="172"/>
    </location>
    <ligand>
        <name>NAD(+)</name>
        <dbReference type="ChEBI" id="CHEBI:57540"/>
    </ligand>
</feature>
<dbReference type="InterPro" id="IPR022487">
    <property type="entry name" value="Asp_DH_arc"/>
</dbReference>
<dbReference type="Pfam" id="PF03447">
    <property type="entry name" value="NAD_binding_3"/>
    <property type="match status" value="1"/>
</dbReference>
<dbReference type="Proteomes" id="UP000184207">
    <property type="component" value="Unassembled WGS sequence"/>
</dbReference>
<dbReference type="Gene3D" id="3.30.360.10">
    <property type="entry name" value="Dihydrodipicolinate Reductase, domain 2"/>
    <property type="match status" value="1"/>
</dbReference>
<comment type="pathway">
    <text evidence="6">Cofactor biosynthesis; NAD(+) biosynthesis; iminoaspartate from L-aspartate (dehydrogenase route): step 1/1.</text>
</comment>
<keyword evidence="10" id="KW-1185">Reference proteome</keyword>
<dbReference type="InterPro" id="IPR002811">
    <property type="entry name" value="Asp_DH"/>
</dbReference>
<dbReference type="HAMAP" id="MF_01265">
    <property type="entry name" value="NadX"/>
    <property type="match status" value="1"/>
</dbReference>
<dbReference type="Pfam" id="PF01958">
    <property type="entry name" value="Asp_DH_C"/>
    <property type="match status" value="1"/>
</dbReference>
<evidence type="ECO:0000256" key="2">
    <source>
        <dbReference type="ARBA" id="ARBA00022642"/>
    </source>
</evidence>
<dbReference type="GO" id="GO:0016639">
    <property type="term" value="F:oxidoreductase activity, acting on the CH-NH2 group of donors, NAD or NADP as acceptor"/>
    <property type="evidence" value="ECO:0007669"/>
    <property type="project" value="UniProtKB-UniRule"/>
</dbReference>
<feature type="domain" description="Aspartate dehydrogenase" evidence="7">
    <location>
        <begin position="150"/>
        <end position="235"/>
    </location>
</feature>
<keyword evidence="5 6" id="KW-0520">NAD</keyword>
<feature type="active site" evidence="6">
    <location>
        <position position="202"/>
    </location>
</feature>
<dbReference type="RefSeq" id="WP_245789572.1">
    <property type="nucleotide sequence ID" value="NZ_FRDJ01000005.1"/>
</dbReference>
<dbReference type="PANTHER" id="PTHR31873:SF6">
    <property type="entry name" value="ASPARTATE DEHYDROGENASE DOMAIN-CONTAINING PROTEIN"/>
    <property type="match status" value="1"/>
</dbReference>
<dbReference type="AlphaFoldDB" id="A0A1M7ST30"/>
<dbReference type="NCBIfam" id="TIGR03855">
    <property type="entry name" value="NAD_NadX"/>
    <property type="match status" value="1"/>
</dbReference>
<comment type="similarity">
    <text evidence="1 6">Belongs to the L-aspartate dehydrogenase family.</text>
</comment>
<dbReference type="InterPro" id="IPR036291">
    <property type="entry name" value="NAD(P)-bd_dom_sf"/>
</dbReference>
<dbReference type="GO" id="GO:0009435">
    <property type="term" value="P:NAD+ biosynthetic process"/>
    <property type="evidence" value="ECO:0007669"/>
    <property type="project" value="UniProtKB-UniRule"/>
</dbReference>
<dbReference type="GO" id="GO:0033735">
    <property type="term" value="F:aspartate dehydrogenase [NAD(P)+] activity"/>
    <property type="evidence" value="ECO:0007669"/>
    <property type="project" value="UniProtKB-EC"/>
</dbReference>
<comment type="miscellaneous">
    <text evidence="6">The iminoaspartate product is unstable in aqueous solution and can decompose to oxaloacetate and ammonia.</text>
</comment>
<keyword evidence="2 6" id="KW-0662">Pyridine nucleotide biosynthesis</keyword>
<accession>A0A1M7ST30</accession>
<comment type="catalytic activity">
    <reaction evidence="6">
        <text>L-aspartate + NADP(+) + H2O = oxaloacetate + NH4(+) + NADPH + H(+)</text>
        <dbReference type="Rhea" id="RHEA:11784"/>
        <dbReference type="ChEBI" id="CHEBI:15377"/>
        <dbReference type="ChEBI" id="CHEBI:15378"/>
        <dbReference type="ChEBI" id="CHEBI:16452"/>
        <dbReference type="ChEBI" id="CHEBI:28938"/>
        <dbReference type="ChEBI" id="CHEBI:29991"/>
        <dbReference type="ChEBI" id="CHEBI:57783"/>
        <dbReference type="ChEBI" id="CHEBI:58349"/>
        <dbReference type="EC" id="1.4.1.21"/>
    </reaction>
</comment>
<feature type="binding site" evidence="6">
    <location>
        <position position="116"/>
    </location>
    <ligand>
        <name>NAD(+)</name>
        <dbReference type="ChEBI" id="CHEBI:57540"/>
    </ligand>
</feature>
<evidence type="ECO:0000256" key="3">
    <source>
        <dbReference type="ARBA" id="ARBA00022857"/>
    </source>
</evidence>
<evidence type="ECO:0000256" key="1">
    <source>
        <dbReference type="ARBA" id="ARBA00008331"/>
    </source>
</evidence>
<evidence type="ECO:0000313" key="10">
    <source>
        <dbReference type="Proteomes" id="UP000184207"/>
    </source>
</evidence>
<dbReference type="UniPathway" id="UPA00253">
    <property type="reaction ID" value="UER00456"/>
</dbReference>
<evidence type="ECO:0000259" key="7">
    <source>
        <dbReference type="Pfam" id="PF01958"/>
    </source>
</evidence>
<dbReference type="SUPFAM" id="SSF55347">
    <property type="entry name" value="Glyceraldehyde-3-phosphate dehydrogenase-like, C-terminal domain"/>
    <property type="match status" value="1"/>
</dbReference>
<dbReference type="PANTHER" id="PTHR31873">
    <property type="entry name" value="L-ASPARTATE DEHYDROGENASE-RELATED"/>
    <property type="match status" value="1"/>
</dbReference>
<dbReference type="PIRSF" id="PIRSF005227">
    <property type="entry name" value="Asp_dh_NAD_syn"/>
    <property type="match status" value="1"/>
</dbReference>
<evidence type="ECO:0000256" key="6">
    <source>
        <dbReference type="HAMAP-Rule" id="MF_01265"/>
    </source>
</evidence>
<evidence type="ECO:0000256" key="5">
    <source>
        <dbReference type="ARBA" id="ARBA00023027"/>
    </source>
</evidence>
<dbReference type="NCBIfam" id="NF009829">
    <property type="entry name" value="PRK13303.1-4"/>
    <property type="match status" value="1"/>
</dbReference>
<dbReference type="EMBL" id="FRDJ01000005">
    <property type="protein sequence ID" value="SHN61546.1"/>
    <property type="molecule type" value="Genomic_DNA"/>
</dbReference>
<feature type="domain" description="Aspartate/homoserine dehydrogenase NAD-binding" evidence="8">
    <location>
        <begin position="16"/>
        <end position="113"/>
    </location>
</feature>
<name>A0A1M7ST30_FERGO</name>
<dbReference type="InterPro" id="IPR011182">
    <property type="entry name" value="L-Asp_DH"/>
</dbReference>
<reference evidence="10" key="1">
    <citation type="submission" date="2016-12" db="EMBL/GenBank/DDBJ databases">
        <authorList>
            <person name="Varghese N."/>
            <person name="Submissions S."/>
        </authorList>
    </citation>
    <scope>NUCLEOTIDE SEQUENCE [LARGE SCALE GENOMIC DNA]</scope>
    <source>
        <strain evidence="10">DSM 13020</strain>
    </source>
</reference>
<keyword evidence="4 6" id="KW-0560">Oxidoreductase</keyword>
<gene>
    <name evidence="6" type="primary">nadX</name>
    <name evidence="9" type="ORF">SAMN02745226_01221</name>
</gene>
<dbReference type="STRING" id="1121883.SAMN02745226_01221"/>
<evidence type="ECO:0000259" key="8">
    <source>
        <dbReference type="Pfam" id="PF03447"/>
    </source>
</evidence>
<dbReference type="SUPFAM" id="SSF51735">
    <property type="entry name" value="NAD(P)-binding Rossmann-fold domains"/>
    <property type="match status" value="1"/>
</dbReference>